<dbReference type="EMBL" id="CM000159">
    <property type="protein sequence ID" value="KRK00706.1"/>
    <property type="molecule type" value="Genomic_DNA"/>
</dbReference>
<accession>A0A0R1DZH9</accession>
<organism evidence="1 2">
    <name type="scientific">Drosophila yakuba</name>
    <name type="common">Fruit fly</name>
    <dbReference type="NCBI Taxonomy" id="7245"/>
    <lineage>
        <taxon>Eukaryota</taxon>
        <taxon>Metazoa</taxon>
        <taxon>Ecdysozoa</taxon>
        <taxon>Arthropoda</taxon>
        <taxon>Hexapoda</taxon>
        <taxon>Insecta</taxon>
        <taxon>Pterygota</taxon>
        <taxon>Neoptera</taxon>
        <taxon>Endopterygota</taxon>
        <taxon>Diptera</taxon>
        <taxon>Brachycera</taxon>
        <taxon>Muscomorpha</taxon>
        <taxon>Ephydroidea</taxon>
        <taxon>Drosophilidae</taxon>
        <taxon>Drosophila</taxon>
        <taxon>Sophophora</taxon>
    </lineage>
</organism>
<dbReference type="Proteomes" id="UP000002282">
    <property type="component" value="Chromosome 3L"/>
</dbReference>
<gene>
    <name evidence="1" type="primary">Dyak\GE27448</name>
    <name evidence="1" type="synonym">GE27448</name>
    <name evidence="1" type="ORF">Dyak_GE27448</name>
</gene>
<reference evidence="1 2" key="1">
    <citation type="journal article" date="2007" name="Nature">
        <title>Evolution of genes and genomes on the Drosophila phylogeny.</title>
        <authorList>
            <consortium name="Drosophila 12 Genomes Consortium"/>
            <person name="Clark A.G."/>
            <person name="Eisen M.B."/>
            <person name="Smith D.R."/>
            <person name="Bergman C.M."/>
            <person name="Oliver B."/>
            <person name="Markow T.A."/>
            <person name="Kaufman T.C."/>
            <person name="Kellis M."/>
            <person name="Gelbart W."/>
            <person name="Iyer V.N."/>
            <person name="Pollard D.A."/>
            <person name="Sackton T.B."/>
            <person name="Larracuente A.M."/>
            <person name="Singh N.D."/>
            <person name="Abad J.P."/>
            <person name="Abt D.N."/>
            <person name="Adryan B."/>
            <person name="Aguade M."/>
            <person name="Akashi H."/>
            <person name="Anderson W.W."/>
            <person name="Aquadro C.F."/>
            <person name="Ardell D.H."/>
            <person name="Arguello R."/>
            <person name="Artieri C.G."/>
            <person name="Barbash D.A."/>
            <person name="Barker D."/>
            <person name="Barsanti P."/>
            <person name="Batterham P."/>
            <person name="Batzoglou S."/>
            <person name="Begun D."/>
            <person name="Bhutkar A."/>
            <person name="Blanco E."/>
            <person name="Bosak S.A."/>
            <person name="Bradley R.K."/>
            <person name="Brand A.D."/>
            <person name="Brent M.R."/>
            <person name="Brooks A.N."/>
            <person name="Brown R.H."/>
            <person name="Butlin R.K."/>
            <person name="Caggese C."/>
            <person name="Calvi B.R."/>
            <person name="Bernardo de Carvalho A."/>
            <person name="Caspi A."/>
            <person name="Castrezana S."/>
            <person name="Celniker S.E."/>
            <person name="Chang J.L."/>
            <person name="Chapple C."/>
            <person name="Chatterji S."/>
            <person name="Chinwalla A."/>
            <person name="Civetta A."/>
            <person name="Clifton S.W."/>
            <person name="Comeron J.M."/>
            <person name="Costello J.C."/>
            <person name="Coyne J.A."/>
            <person name="Daub J."/>
            <person name="David R.G."/>
            <person name="Delcher A.L."/>
            <person name="Delehaunty K."/>
            <person name="Do C.B."/>
            <person name="Ebling H."/>
            <person name="Edwards K."/>
            <person name="Eickbush T."/>
            <person name="Evans J.D."/>
            <person name="Filipski A."/>
            <person name="Findeiss S."/>
            <person name="Freyhult E."/>
            <person name="Fulton L."/>
            <person name="Fulton R."/>
            <person name="Garcia A.C."/>
            <person name="Gardiner A."/>
            <person name="Garfield D.A."/>
            <person name="Garvin B.E."/>
            <person name="Gibson G."/>
            <person name="Gilbert D."/>
            <person name="Gnerre S."/>
            <person name="Godfrey J."/>
            <person name="Good R."/>
            <person name="Gotea V."/>
            <person name="Gravely B."/>
            <person name="Greenberg A.J."/>
            <person name="Griffiths-Jones S."/>
            <person name="Gross S."/>
            <person name="Guigo R."/>
            <person name="Gustafson E.A."/>
            <person name="Haerty W."/>
            <person name="Hahn M.W."/>
            <person name="Halligan D.L."/>
            <person name="Halpern A.L."/>
            <person name="Halter G.M."/>
            <person name="Han M.V."/>
            <person name="Heger A."/>
            <person name="Hillier L."/>
            <person name="Hinrichs A.S."/>
            <person name="Holmes I."/>
            <person name="Hoskins R.A."/>
            <person name="Hubisz M.J."/>
            <person name="Hultmark D."/>
            <person name="Huntley M.A."/>
            <person name="Jaffe D.B."/>
            <person name="Jagadeeshan S."/>
            <person name="Jeck W.R."/>
            <person name="Johnson J."/>
            <person name="Jones C.D."/>
            <person name="Jordan W.C."/>
            <person name="Karpen G.H."/>
            <person name="Kataoka E."/>
            <person name="Keightley P.D."/>
            <person name="Kheradpour P."/>
            <person name="Kirkness E.F."/>
            <person name="Koerich L.B."/>
            <person name="Kristiansen K."/>
            <person name="Kudrna D."/>
            <person name="Kulathinal R.J."/>
            <person name="Kumar S."/>
            <person name="Kwok R."/>
            <person name="Lander E."/>
            <person name="Langley C.H."/>
            <person name="Lapoint R."/>
            <person name="Lazzaro B.P."/>
            <person name="Lee S.J."/>
            <person name="Levesque L."/>
            <person name="Li R."/>
            <person name="Lin C.F."/>
            <person name="Lin M.F."/>
            <person name="Lindblad-Toh K."/>
            <person name="Llopart A."/>
            <person name="Long M."/>
            <person name="Low L."/>
            <person name="Lozovsky E."/>
            <person name="Lu J."/>
            <person name="Luo M."/>
            <person name="Machado C.A."/>
            <person name="Makalowski W."/>
            <person name="Marzo M."/>
            <person name="Matsuda M."/>
            <person name="Matzkin L."/>
            <person name="McAllister B."/>
            <person name="McBride C.S."/>
            <person name="McKernan B."/>
            <person name="McKernan K."/>
            <person name="Mendez-Lago M."/>
            <person name="Minx P."/>
            <person name="Mollenhauer M.U."/>
            <person name="Montooth K."/>
            <person name="Mount S.M."/>
            <person name="Mu X."/>
            <person name="Myers E."/>
            <person name="Negre B."/>
            <person name="Newfeld S."/>
            <person name="Nielsen R."/>
            <person name="Noor M.A."/>
            <person name="O'Grady P."/>
            <person name="Pachter L."/>
            <person name="Papaceit M."/>
            <person name="Parisi M.J."/>
            <person name="Parisi M."/>
            <person name="Parts L."/>
            <person name="Pedersen J.S."/>
            <person name="Pesole G."/>
            <person name="Phillippy A.M."/>
            <person name="Ponting C.P."/>
            <person name="Pop M."/>
            <person name="Porcelli D."/>
            <person name="Powell J.R."/>
            <person name="Prohaska S."/>
            <person name="Pruitt K."/>
            <person name="Puig M."/>
            <person name="Quesneville H."/>
            <person name="Ram K.R."/>
            <person name="Rand D."/>
            <person name="Rasmussen M.D."/>
            <person name="Reed L.K."/>
            <person name="Reenan R."/>
            <person name="Reily A."/>
            <person name="Remington K.A."/>
            <person name="Rieger T.T."/>
            <person name="Ritchie M.G."/>
            <person name="Robin C."/>
            <person name="Rogers Y.H."/>
            <person name="Rohde C."/>
            <person name="Rozas J."/>
            <person name="Rubenfield M.J."/>
            <person name="Ruiz A."/>
            <person name="Russo S."/>
            <person name="Salzberg S.L."/>
            <person name="Sanchez-Gracia A."/>
            <person name="Saranga D.J."/>
            <person name="Sato H."/>
            <person name="Schaeffer S.W."/>
            <person name="Schatz M.C."/>
            <person name="Schlenke T."/>
            <person name="Schwartz R."/>
            <person name="Segarra C."/>
            <person name="Singh R.S."/>
            <person name="Sirot L."/>
            <person name="Sirota M."/>
            <person name="Sisneros N.B."/>
            <person name="Smith C.D."/>
            <person name="Smith T.F."/>
            <person name="Spieth J."/>
            <person name="Stage D.E."/>
            <person name="Stark A."/>
            <person name="Stephan W."/>
            <person name="Strausberg R.L."/>
            <person name="Strempel S."/>
            <person name="Sturgill D."/>
            <person name="Sutton G."/>
            <person name="Sutton G.G."/>
            <person name="Tao W."/>
            <person name="Teichmann S."/>
            <person name="Tobari Y.N."/>
            <person name="Tomimura Y."/>
            <person name="Tsolas J.M."/>
            <person name="Valente V.L."/>
            <person name="Venter E."/>
            <person name="Venter J.C."/>
            <person name="Vicario S."/>
            <person name="Vieira F.G."/>
            <person name="Vilella A.J."/>
            <person name="Villasante A."/>
            <person name="Walenz B."/>
            <person name="Wang J."/>
            <person name="Wasserman M."/>
            <person name="Watts T."/>
            <person name="Wilson D."/>
            <person name="Wilson R.K."/>
            <person name="Wing R.A."/>
            <person name="Wolfner M.F."/>
            <person name="Wong A."/>
            <person name="Wong G.K."/>
            <person name="Wu C.I."/>
            <person name="Wu G."/>
            <person name="Yamamoto D."/>
            <person name="Yang H.P."/>
            <person name="Yang S.P."/>
            <person name="Yorke J.A."/>
            <person name="Yoshida K."/>
            <person name="Zdobnov E."/>
            <person name="Zhang P."/>
            <person name="Zhang Y."/>
            <person name="Zimin A.V."/>
            <person name="Baldwin J."/>
            <person name="Abdouelleil A."/>
            <person name="Abdulkadir J."/>
            <person name="Abebe A."/>
            <person name="Abera B."/>
            <person name="Abreu J."/>
            <person name="Acer S.C."/>
            <person name="Aftuck L."/>
            <person name="Alexander A."/>
            <person name="An P."/>
            <person name="Anderson E."/>
            <person name="Anderson S."/>
            <person name="Arachi H."/>
            <person name="Azer M."/>
            <person name="Bachantsang P."/>
            <person name="Barry A."/>
            <person name="Bayul T."/>
            <person name="Berlin A."/>
            <person name="Bessette D."/>
            <person name="Bloom T."/>
            <person name="Blye J."/>
            <person name="Boguslavskiy L."/>
            <person name="Bonnet C."/>
            <person name="Boukhgalter B."/>
            <person name="Bourzgui I."/>
            <person name="Brown A."/>
            <person name="Cahill P."/>
            <person name="Channer S."/>
            <person name="Cheshatsang Y."/>
            <person name="Chuda L."/>
            <person name="Citroen M."/>
            <person name="Collymore A."/>
            <person name="Cooke P."/>
            <person name="Costello M."/>
            <person name="D'Aco K."/>
            <person name="Daza R."/>
            <person name="De Haan G."/>
            <person name="DeGray S."/>
            <person name="DeMaso C."/>
            <person name="Dhargay N."/>
            <person name="Dooley K."/>
            <person name="Dooley E."/>
            <person name="Doricent M."/>
            <person name="Dorje P."/>
            <person name="Dorjee K."/>
            <person name="Dupes A."/>
            <person name="Elong R."/>
            <person name="Falk J."/>
            <person name="Farina A."/>
            <person name="Faro S."/>
            <person name="Ferguson D."/>
            <person name="Fisher S."/>
            <person name="Foley C.D."/>
            <person name="Franke A."/>
            <person name="Friedrich D."/>
            <person name="Gadbois L."/>
            <person name="Gearin G."/>
            <person name="Gearin C.R."/>
            <person name="Giannoukos G."/>
            <person name="Goode T."/>
            <person name="Graham J."/>
            <person name="Grandbois E."/>
            <person name="Grewal S."/>
            <person name="Gyaltsen K."/>
            <person name="Hafez N."/>
            <person name="Hagos B."/>
            <person name="Hall J."/>
            <person name="Henson C."/>
            <person name="Hollinger A."/>
            <person name="Honan T."/>
            <person name="Huard M.D."/>
            <person name="Hughes L."/>
            <person name="Hurhula B."/>
            <person name="Husby M.E."/>
            <person name="Kamat A."/>
            <person name="Kanga B."/>
            <person name="Kashin S."/>
            <person name="Khazanovich D."/>
            <person name="Kisner P."/>
            <person name="Lance K."/>
            <person name="Lara M."/>
            <person name="Lee W."/>
            <person name="Lennon N."/>
            <person name="Letendre F."/>
            <person name="LeVine R."/>
            <person name="Lipovsky A."/>
            <person name="Liu X."/>
            <person name="Liu J."/>
            <person name="Liu S."/>
            <person name="Lokyitsang T."/>
            <person name="Lokyitsang Y."/>
            <person name="Lubonja R."/>
            <person name="Lui A."/>
            <person name="MacDonald P."/>
            <person name="Magnisalis V."/>
            <person name="Maru K."/>
            <person name="Matthews C."/>
            <person name="McCusker W."/>
            <person name="McDonough S."/>
            <person name="Mehta T."/>
            <person name="Meldrim J."/>
            <person name="Meneus L."/>
            <person name="Mihai O."/>
            <person name="Mihalev A."/>
            <person name="Mihova T."/>
            <person name="Mittelman R."/>
            <person name="Mlenga V."/>
            <person name="Montmayeur A."/>
            <person name="Mulrain L."/>
            <person name="Navidi A."/>
            <person name="Naylor J."/>
            <person name="Negash T."/>
            <person name="Nguyen T."/>
            <person name="Nguyen N."/>
            <person name="Nicol R."/>
            <person name="Norbu C."/>
            <person name="Norbu N."/>
            <person name="Novod N."/>
            <person name="O'Neill B."/>
            <person name="Osman S."/>
            <person name="Markiewicz E."/>
            <person name="Oyono O.L."/>
            <person name="Patti C."/>
            <person name="Phunkhang P."/>
            <person name="Pierre F."/>
            <person name="Priest M."/>
            <person name="Raghuraman S."/>
            <person name="Rege F."/>
            <person name="Reyes R."/>
            <person name="Rise C."/>
            <person name="Rogov P."/>
            <person name="Ross K."/>
            <person name="Ryan E."/>
            <person name="Settipalli S."/>
            <person name="Shea T."/>
            <person name="Sherpa N."/>
            <person name="Shi L."/>
            <person name="Shih D."/>
            <person name="Sparrow T."/>
            <person name="Spaulding J."/>
            <person name="Stalker J."/>
            <person name="Stange-Thomann N."/>
            <person name="Stavropoulos S."/>
            <person name="Stone C."/>
            <person name="Strader C."/>
            <person name="Tesfaye S."/>
            <person name="Thomson T."/>
            <person name="Thoulutsang Y."/>
            <person name="Thoulutsang D."/>
            <person name="Topham K."/>
            <person name="Topping I."/>
            <person name="Tsamla T."/>
            <person name="Vassiliev H."/>
            <person name="Vo A."/>
            <person name="Wangchuk T."/>
            <person name="Wangdi T."/>
            <person name="Weiand M."/>
            <person name="Wilkinson J."/>
            <person name="Wilson A."/>
            <person name="Yadav S."/>
            <person name="Young G."/>
            <person name="Yu Q."/>
            <person name="Zembek L."/>
            <person name="Zhong D."/>
            <person name="Zimmer A."/>
            <person name="Zwirko Z."/>
            <person name="Jaffe D.B."/>
            <person name="Alvarez P."/>
            <person name="Brockman W."/>
            <person name="Butler J."/>
            <person name="Chin C."/>
            <person name="Gnerre S."/>
            <person name="Grabherr M."/>
            <person name="Kleber M."/>
            <person name="Mauceli E."/>
            <person name="MacCallum I."/>
        </authorList>
    </citation>
    <scope>NUCLEOTIDE SEQUENCE [LARGE SCALE GENOMIC DNA]</scope>
    <source>
        <strain evidence="2">Tai18E2 / Tucson 14021-0261.01</strain>
    </source>
</reference>
<protein>
    <submittedName>
        <fullName evidence="1">Uncharacterized protein</fullName>
    </submittedName>
</protein>
<dbReference type="KEGG" id="dya:Dyak_GE27448"/>
<proteinExistence type="predicted"/>
<evidence type="ECO:0000313" key="1">
    <source>
        <dbReference type="EMBL" id="KRK00706.1"/>
    </source>
</evidence>
<name>A0A0R1DZH9_DROYA</name>
<dbReference type="AlphaFoldDB" id="A0A0R1DZH9"/>
<evidence type="ECO:0000313" key="2">
    <source>
        <dbReference type="Proteomes" id="UP000002282"/>
    </source>
</evidence>
<keyword evidence="2" id="KW-1185">Reference proteome</keyword>
<reference evidence="1 2" key="2">
    <citation type="journal article" date="2007" name="PLoS Biol.">
        <title>Principles of genome evolution in the Drosophila melanogaster species group.</title>
        <authorList>
            <person name="Ranz J.M."/>
            <person name="Maurin D."/>
            <person name="Chan Y.S."/>
            <person name="von Grotthuss M."/>
            <person name="Hillier L.W."/>
            <person name="Roote J."/>
            <person name="Ashburner M."/>
            <person name="Bergman C.M."/>
        </authorList>
    </citation>
    <scope>NUCLEOTIDE SEQUENCE [LARGE SCALE GENOMIC DNA]</scope>
    <source>
        <strain evidence="2">Tai18E2 / Tucson 14021-0261.01</strain>
    </source>
</reference>
<sequence length="70" mass="8638">MTPYKRKVFKIFSRWGMWRLILTKLYIRSYIYTNCTLNHRSTTNRLPHIYTSLSRCKFDNLHSHNLHINH</sequence>